<protein>
    <submittedName>
        <fullName evidence="2">Uncharacterized protein</fullName>
    </submittedName>
</protein>
<sequence length="365" mass="42563">MNKILKIYLILALTINLIGGEASTEAWQQFDTPNKRALWVWSPTKQKMWDGEKKDTRWNQNYKNCHDLLLDFAHNKSIRVLYLYIGSWHWSKSQFIDGQLQHEKQLANLIRKANKKGIQVWAMYYINDSPEKVKPGIEGIKHIIDCIAAFNKKFPDAKFAGIQSDQEPNKSENWHDLIQFLTVGQEHVDNVAPKLIFSQTLKPSYIREDLNWKGTNKKFYKHILDTIDHVALMAYNDNPTVAYRWSEAVCQYASEVKKKASIGFETDDLSHFNYDASMETWFEQILEEKSRFDGSAGSFEATMQDFEKKLAQFDGFDRMVIHSYRSYFSLWFSHAGSYEPADHPSSWPKPPAVSLEQDLRPLFKK</sequence>
<gene>
    <name evidence="2" type="ORF">LNTAR_01180</name>
</gene>
<dbReference type="RefSeq" id="WP_007278485.1">
    <property type="nucleotide sequence ID" value="NZ_ABCK01000007.1"/>
</dbReference>
<feature type="region of interest" description="Disordered" evidence="1">
    <location>
        <begin position="342"/>
        <end position="365"/>
    </location>
</feature>
<dbReference type="AlphaFoldDB" id="A6DKS3"/>
<dbReference type="OrthoDB" id="2563626at2"/>
<reference evidence="2 3" key="1">
    <citation type="journal article" date="2010" name="J. Bacteriol.">
        <title>Genome sequence of Lentisphaera araneosa HTCC2155T, the type species of the order Lentisphaerales in the phylum Lentisphaerae.</title>
        <authorList>
            <person name="Thrash J.C."/>
            <person name="Cho J.C."/>
            <person name="Vergin K.L."/>
            <person name="Morris R.M."/>
            <person name="Giovannoni S.J."/>
        </authorList>
    </citation>
    <scope>NUCLEOTIDE SEQUENCE [LARGE SCALE GENOMIC DNA]</scope>
    <source>
        <strain evidence="2 3">HTCC2155</strain>
    </source>
</reference>
<dbReference type="SUPFAM" id="SSF51445">
    <property type="entry name" value="(Trans)glycosidases"/>
    <property type="match status" value="1"/>
</dbReference>
<dbReference type="EMBL" id="ABCK01000007">
    <property type="protein sequence ID" value="EDM27971.1"/>
    <property type="molecule type" value="Genomic_DNA"/>
</dbReference>
<comment type="caution">
    <text evidence="2">The sequence shown here is derived from an EMBL/GenBank/DDBJ whole genome shotgun (WGS) entry which is preliminary data.</text>
</comment>
<proteinExistence type="predicted"/>
<accession>A6DKS3</accession>
<name>A6DKS3_9BACT</name>
<dbReference type="InterPro" id="IPR017853">
    <property type="entry name" value="GH"/>
</dbReference>
<dbReference type="Proteomes" id="UP000004947">
    <property type="component" value="Unassembled WGS sequence"/>
</dbReference>
<dbReference type="STRING" id="313628.LNTAR_01180"/>
<evidence type="ECO:0000313" key="3">
    <source>
        <dbReference type="Proteomes" id="UP000004947"/>
    </source>
</evidence>
<keyword evidence="3" id="KW-1185">Reference proteome</keyword>
<evidence type="ECO:0000256" key="1">
    <source>
        <dbReference type="SAM" id="MobiDB-lite"/>
    </source>
</evidence>
<organism evidence="2 3">
    <name type="scientific">Lentisphaera araneosa HTCC2155</name>
    <dbReference type="NCBI Taxonomy" id="313628"/>
    <lineage>
        <taxon>Bacteria</taxon>
        <taxon>Pseudomonadati</taxon>
        <taxon>Lentisphaerota</taxon>
        <taxon>Lentisphaeria</taxon>
        <taxon>Lentisphaerales</taxon>
        <taxon>Lentisphaeraceae</taxon>
        <taxon>Lentisphaera</taxon>
    </lineage>
</organism>
<evidence type="ECO:0000313" key="2">
    <source>
        <dbReference type="EMBL" id="EDM27971.1"/>
    </source>
</evidence>